<dbReference type="AlphaFoldDB" id="A0A1I0NIE0"/>
<evidence type="ECO:0000313" key="3">
    <source>
        <dbReference type="Proteomes" id="UP000199650"/>
    </source>
</evidence>
<protein>
    <recommendedName>
        <fullName evidence="4">DUF1223 domain-containing protein</fullName>
    </recommendedName>
</protein>
<feature type="signal peptide" evidence="1">
    <location>
        <begin position="1"/>
        <end position="22"/>
    </location>
</feature>
<dbReference type="EMBL" id="FOJB01000001">
    <property type="protein sequence ID" value="SEW01071.1"/>
    <property type="molecule type" value="Genomic_DNA"/>
</dbReference>
<feature type="chain" id="PRO_5011537541" description="DUF1223 domain-containing protein" evidence="1">
    <location>
        <begin position="23"/>
        <end position="244"/>
    </location>
</feature>
<name>A0A1I0NIE0_9RHOB</name>
<sequence length="244" mass="26428">MRAVLPLILICAAWFGASTATAQQRPVTVVELFTSQGCSSCPPADALLGKLAEYDDILPLALHVDYWDYIGWKDTFANAANTKRQKAYAYGFGTRSIYTPQMVIGGIDQVVGSHAVKVMDLIHRQQAKPQRVVLLTTRVGNGGQRLRIERMTHLGLPAQMLVQIVRFLPRAQVDISRGENAGLSITSTNVVTDIQSVGVWDGMEAVEFELPSPIAPDGQASAIILQAARKGGYPGEILAAIKVE</sequence>
<keyword evidence="1" id="KW-0732">Signal</keyword>
<evidence type="ECO:0000256" key="1">
    <source>
        <dbReference type="SAM" id="SignalP"/>
    </source>
</evidence>
<dbReference type="InterPro" id="IPR010634">
    <property type="entry name" value="DUF1223"/>
</dbReference>
<accession>A0A1I0NIE0</accession>
<dbReference type="PANTHER" id="PTHR36057:SF1">
    <property type="entry name" value="LIPOPROTEIN LIPID ATTACHMENT SITE-LIKE PROTEIN, PUTATIVE (DUF1223)-RELATED"/>
    <property type="match status" value="1"/>
</dbReference>
<organism evidence="2 3">
    <name type="scientific">Aliiroseovarius sediminilitoris</name>
    <dbReference type="NCBI Taxonomy" id="1173584"/>
    <lineage>
        <taxon>Bacteria</taxon>
        <taxon>Pseudomonadati</taxon>
        <taxon>Pseudomonadota</taxon>
        <taxon>Alphaproteobacteria</taxon>
        <taxon>Rhodobacterales</taxon>
        <taxon>Paracoccaceae</taxon>
        <taxon>Aliiroseovarius</taxon>
    </lineage>
</organism>
<dbReference type="OrthoDB" id="9808254at2"/>
<reference evidence="2 3" key="1">
    <citation type="submission" date="2016-10" db="EMBL/GenBank/DDBJ databases">
        <authorList>
            <person name="de Groot N.N."/>
        </authorList>
    </citation>
    <scope>NUCLEOTIDE SEQUENCE [LARGE SCALE GENOMIC DNA]</scope>
    <source>
        <strain evidence="2 3">DSM 29439</strain>
    </source>
</reference>
<dbReference type="InterPro" id="IPR036249">
    <property type="entry name" value="Thioredoxin-like_sf"/>
</dbReference>
<dbReference type="RefSeq" id="WP_091428570.1">
    <property type="nucleotide sequence ID" value="NZ_FOJB01000001.1"/>
</dbReference>
<dbReference type="PANTHER" id="PTHR36057">
    <property type="match status" value="1"/>
</dbReference>
<keyword evidence="3" id="KW-1185">Reference proteome</keyword>
<dbReference type="STRING" id="1173584.SAMN05444851_0848"/>
<dbReference type="Proteomes" id="UP000199650">
    <property type="component" value="Unassembled WGS sequence"/>
</dbReference>
<proteinExistence type="predicted"/>
<evidence type="ECO:0008006" key="4">
    <source>
        <dbReference type="Google" id="ProtNLM"/>
    </source>
</evidence>
<dbReference type="SUPFAM" id="SSF52833">
    <property type="entry name" value="Thioredoxin-like"/>
    <property type="match status" value="1"/>
</dbReference>
<dbReference type="Pfam" id="PF06764">
    <property type="entry name" value="DUF1223"/>
    <property type="match status" value="1"/>
</dbReference>
<evidence type="ECO:0000313" key="2">
    <source>
        <dbReference type="EMBL" id="SEW01071.1"/>
    </source>
</evidence>
<gene>
    <name evidence="2" type="ORF">SAMN05444851_0848</name>
</gene>